<evidence type="ECO:0000256" key="1">
    <source>
        <dbReference type="SAM" id="Phobius"/>
    </source>
</evidence>
<dbReference type="RefSeq" id="WP_307360575.1">
    <property type="nucleotide sequence ID" value="NZ_JAUSXK010000001.1"/>
</dbReference>
<evidence type="ECO:0000313" key="2">
    <source>
        <dbReference type="EMBL" id="MDQ0643641.1"/>
    </source>
</evidence>
<feature type="transmembrane region" description="Helical" evidence="1">
    <location>
        <begin position="85"/>
        <end position="107"/>
    </location>
</feature>
<keyword evidence="1" id="KW-0472">Membrane</keyword>
<organism evidence="2 3">
    <name type="scientific">Microbacterium murale</name>
    <dbReference type="NCBI Taxonomy" id="1081040"/>
    <lineage>
        <taxon>Bacteria</taxon>
        <taxon>Bacillati</taxon>
        <taxon>Actinomycetota</taxon>
        <taxon>Actinomycetes</taxon>
        <taxon>Micrococcales</taxon>
        <taxon>Microbacteriaceae</taxon>
        <taxon>Microbacterium</taxon>
    </lineage>
</organism>
<comment type="caution">
    <text evidence="2">The sequence shown here is derived from an EMBL/GenBank/DDBJ whole genome shotgun (WGS) entry which is preliminary data.</text>
</comment>
<gene>
    <name evidence="2" type="ORF">QFZ46_001801</name>
</gene>
<dbReference type="EMBL" id="JAUSXK010000001">
    <property type="protein sequence ID" value="MDQ0643641.1"/>
    <property type="molecule type" value="Genomic_DNA"/>
</dbReference>
<keyword evidence="1" id="KW-1133">Transmembrane helix</keyword>
<dbReference type="Proteomes" id="UP001239085">
    <property type="component" value="Unassembled WGS sequence"/>
</dbReference>
<accession>A0ABU0P8G6</accession>
<feature type="transmembrane region" description="Helical" evidence="1">
    <location>
        <begin position="49"/>
        <end position="73"/>
    </location>
</feature>
<dbReference type="InterPro" id="IPR049713">
    <property type="entry name" value="Pr6Pr-like"/>
</dbReference>
<sequence length="248" mass="27033">MNTWWPYARLAAAVLGLAAIIRQFSLSMANAAAADTPWASHIPTVTVNFFSYFTILSNLIAAIVLIIAGVWMLRTKGSTKPEPAWLATLLVCVSTYMIVTGIVYNLLLRHIAIAGISDVWTNETLHVIIPLFLLADVLFAPRRRALPWGTMLTAAVFPIVWVAYTLIRANFIIGPAHGNHYWYPYPFLDPNIQGGYGGVVGYIIGIAVAIIGVAALVVWVGRRRGIRSPGLSDPIFESGTAQRASSLE</sequence>
<reference evidence="2 3" key="1">
    <citation type="submission" date="2023-07" db="EMBL/GenBank/DDBJ databases">
        <title>Comparative genomics of wheat-associated soil bacteria to identify genetic determinants of phenazine resistance.</title>
        <authorList>
            <person name="Mouncey N."/>
        </authorList>
    </citation>
    <scope>NUCLEOTIDE SEQUENCE [LARGE SCALE GENOMIC DNA]</scope>
    <source>
        <strain evidence="2 3">W2I7</strain>
    </source>
</reference>
<evidence type="ECO:0000313" key="3">
    <source>
        <dbReference type="Proteomes" id="UP001239085"/>
    </source>
</evidence>
<dbReference type="NCBIfam" id="NF038065">
    <property type="entry name" value="Pr6Pr"/>
    <property type="match status" value="1"/>
</dbReference>
<feature type="transmembrane region" description="Helical" evidence="1">
    <location>
        <begin position="196"/>
        <end position="220"/>
    </location>
</feature>
<keyword evidence="3" id="KW-1185">Reference proteome</keyword>
<feature type="transmembrane region" description="Helical" evidence="1">
    <location>
        <begin position="151"/>
        <end position="176"/>
    </location>
</feature>
<proteinExistence type="predicted"/>
<keyword evidence="1" id="KW-0812">Transmembrane</keyword>
<protein>
    <submittedName>
        <fullName evidence="2">Membrane protein SirB2</fullName>
    </submittedName>
</protein>
<name>A0ABU0P8G6_9MICO</name>